<dbReference type="STRING" id="5786.F0ZPT9"/>
<dbReference type="VEuPathDB" id="AmoebaDB:DICPUDRAFT_92298"/>
<evidence type="ECO:0000256" key="2">
    <source>
        <dbReference type="PROSITE-ProRule" id="PRU00703"/>
    </source>
</evidence>
<dbReference type="SMART" id="SM00116">
    <property type="entry name" value="CBS"/>
    <property type="match status" value="1"/>
</dbReference>
<accession>F0ZPT9</accession>
<dbReference type="OrthoDB" id="418595at2759"/>
<dbReference type="Gene3D" id="3.10.580.10">
    <property type="entry name" value="CBS-domain"/>
    <property type="match status" value="1"/>
</dbReference>
<dbReference type="InterPro" id="IPR046342">
    <property type="entry name" value="CBS_dom_sf"/>
</dbReference>
<evidence type="ECO:0000256" key="1">
    <source>
        <dbReference type="ARBA" id="ARBA00023122"/>
    </source>
</evidence>
<proteinExistence type="predicted"/>
<keyword evidence="1 2" id="KW-0129">CBS domain</keyword>
<sequence>MIKNNINFLSKVLKSNNNNNLQIINYSTTSKNKNKFSSSSNNNNDTVKNVKVNSSFYYNYNKNGEIKQGGYVKKSLYDYDPLAKTPAIKNSTEYFAFGDTPVGEIIKSKHEKNIIFIKENDTIYQAIKEMDKHGIGALLVTSEKDGSLIGIFTERDYLGKVALLDKDSKTTKVSEAMTRNVTTICEKTGVVEAMHL</sequence>
<organism evidence="4 5">
    <name type="scientific">Dictyostelium purpureum</name>
    <name type="common">Slime mold</name>
    <dbReference type="NCBI Taxonomy" id="5786"/>
    <lineage>
        <taxon>Eukaryota</taxon>
        <taxon>Amoebozoa</taxon>
        <taxon>Evosea</taxon>
        <taxon>Eumycetozoa</taxon>
        <taxon>Dictyostelia</taxon>
        <taxon>Dictyosteliales</taxon>
        <taxon>Dictyosteliaceae</taxon>
        <taxon>Dictyostelium</taxon>
    </lineage>
</organism>
<evidence type="ECO:0000259" key="3">
    <source>
        <dbReference type="PROSITE" id="PS51371"/>
    </source>
</evidence>
<dbReference type="SUPFAM" id="SSF54631">
    <property type="entry name" value="CBS-domain pair"/>
    <property type="match status" value="1"/>
</dbReference>
<dbReference type="Proteomes" id="UP000001064">
    <property type="component" value="Unassembled WGS sequence"/>
</dbReference>
<feature type="domain" description="CBS" evidence="3">
    <location>
        <begin position="110"/>
        <end position="168"/>
    </location>
</feature>
<dbReference type="KEGG" id="dpp:DICPUDRAFT_92298"/>
<reference evidence="5" key="1">
    <citation type="journal article" date="2011" name="Genome Biol.">
        <title>Comparative genomics of the social amoebae Dictyostelium discoideum and Dictyostelium purpureum.</title>
        <authorList>
            <consortium name="US DOE Joint Genome Institute (JGI-PGF)"/>
            <person name="Sucgang R."/>
            <person name="Kuo A."/>
            <person name="Tian X."/>
            <person name="Salerno W."/>
            <person name="Parikh A."/>
            <person name="Feasley C.L."/>
            <person name="Dalin E."/>
            <person name="Tu H."/>
            <person name="Huang E."/>
            <person name="Barry K."/>
            <person name="Lindquist E."/>
            <person name="Shapiro H."/>
            <person name="Bruce D."/>
            <person name="Schmutz J."/>
            <person name="Salamov A."/>
            <person name="Fey P."/>
            <person name="Gaudet P."/>
            <person name="Anjard C."/>
            <person name="Babu M.M."/>
            <person name="Basu S."/>
            <person name="Bushmanova Y."/>
            <person name="van der Wel H."/>
            <person name="Katoh-Kurasawa M."/>
            <person name="Dinh C."/>
            <person name="Coutinho P.M."/>
            <person name="Saito T."/>
            <person name="Elias M."/>
            <person name="Schaap P."/>
            <person name="Kay R.R."/>
            <person name="Henrissat B."/>
            <person name="Eichinger L."/>
            <person name="Rivero F."/>
            <person name="Putnam N.H."/>
            <person name="West C.M."/>
            <person name="Loomis W.F."/>
            <person name="Chisholm R.L."/>
            <person name="Shaulsky G."/>
            <person name="Strassmann J.E."/>
            <person name="Queller D.C."/>
            <person name="Kuspa A."/>
            <person name="Grigoriev I.V."/>
        </authorList>
    </citation>
    <scope>NUCLEOTIDE SEQUENCE [LARGE SCALE GENOMIC DNA]</scope>
    <source>
        <strain evidence="5">QSDP1</strain>
    </source>
</reference>
<feature type="non-terminal residue" evidence="4">
    <location>
        <position position="196"/>
    </location>
</feature>
<keyword evidence="5" id="KW-1185">Reference proteome</keyword>
<dbReference type="PANTHER" id="PTHR43080">
    <property type="entry name" value="CBS DOMAIN-CONTAINING PROTEIN CBSX3, MITOCHONDRIAL"/>
    <property type="match status" value="1"/>
</dbReference>
<dbReference type="eggNOG" id="ENOG502RSRQ">
    <property type="taxonomic scope" value="Eukaryota"/>
</dbReference>
<dbReference type="Pfam" id="PF00571">
    <property type="entry name" value="CBS"/>
    <property type="match status" value="1"/>
</dbReference>
<name>F0ZPT9_DICPU</name>
<dbReference type="EMBL" id="GL871115">
    <property type="protein sequence ID" value="EGC34026.1"/>
    <property type="molecule type" value="Genomic_DNA"/>
</dbReference>
<dbReference type="RefSeq" id="XP_003289430.1">
    <property type="nucleotide sequence ID" value="XM_003289382.1"/>
</dbReference>
<evidence type="ECO:0000313" key="5">
    <source>
        <dbReference type="Proteomes" id="UP000001064"/>
    </source>
</evidence>
<dbReference type="InParanoid" id="F0ZPT9"/>
<dbReference type="InterPro" id="IPR051257">
    <property type="entry name" value="Diverse_CBS-Domain"/>
</dbReference>
<dbReference type="PANTHER" id="PTHR43080:SF2">
    <property type="entry name" value="CBS DOMAIN-CONTAINING PROTEIN"/>
    <property type="match status" value="1"/>
</dbReference>
<protein>
    <recommendedName>
        <fullName evidence="3">CBS domain-containing protein</fullName>
    </recommendedName>
</protein>
<gene>
    <name evidence="4" type="ORF">DICPUDRAFT_92298</name>
</gene>
<dbReference type="PROSITE" id="PS51371">
    <property type="entry name" value="CBS"/>
    <property type="match status" value="1"/>
</dbReference>
<dbReference type="AlphaFoldDB" id="F0ZPT9"/>
<dbReference type="GeneID" id="10502475"/>
<evidence type="ECO:0000313" key="4">
    <source>
        <dbReference type="EMBL" id="EGC34026.1"/>
    </source>
</evidence>
<dbReference type="InterPro" id="IPR000644">
    <property type="entry name" value="CBS_dom"/>
</dbReference>